<feature type="transmembrane region" description="Helical" evidence="1">
    <location>
        <begin position="36"/>
        <end position="55"/>
    </location>
</feature>
<keyword evidence="1" id="KW-0472">Membrane</keyword>
<reference evidence="3" key="1">
    <citation type="journal article" date="2019" name="Int. J. Syst. Evol. Microbiol.">
        <title>The Global Catalogue of Microorganisms (GCM) 10K type strain sequencing project: providing services to taxonomists for standard genome sequencing and annotation.</title>
        <authorList>
            <consortium name="The Broad Institute Genomics Platform"/>
            <consortium name="The Broad Institute Genome Sequencing Center for Infectious Disease"/>
            <person name="Wu L."/>
            <person name="Ma J."/>
        </authorList>
    </citation>
    <scope>NUCLEOTIDE SEQUENCE [LARGE SCALE GENOMIC DNA]</scope>
    <source>
        <strain evidence="3">JCM 17024</strain>
    </source>
</reference>
<keyword evidence="1" id="KW-1133">Transmembrane helix</keyword>
<accession>A0ABP7NEX0</accession>
<dbReference type="Pfam" id="PF04286">
    <property type="entry name" value="DUF445"/>
    <property type="match status" value="1"/>
</dbReference>
<gene>
    <name evidence="2" type="ORF">GCM10022383_20200</name>
</gene>
<dbReference type="EMBL" id="BAABCP010000001">
    <property type="protein sequence ID" value="GAA3942303.1"/>
    <property type="molecule type" value="Genomic_DNA"/>
</dbReference>
<organism evidence="2 3">
    <name type="scientific">Microbacterium soli</name>
    <dbReference type="NCBI Taxonomy" id="446075"/>
    <lineage>
        <taxon>Bacteria</taxon>
        <taxon>Bacillati</taxon>
        <taxon>Actinomycetota</taxon>
        <taxon>Actinomycetes</taxon>
        <taxon>Micrococcales</taxon>
        <taxon>Microbacteriaceae</taxon>
        <taxon>Microbacterium</taxon>
    </lineage>
</organism>
<dbReference type="PANTHER" id="PTHR38442">
    <property type="entry name" value="INNER MEMBRANE PROTEIN-RELATED"/>
    <property type="match status" value="1"/>
</dbReference>
<keyword evidence="1" id="KW-0812">Transmembrane</keyword>
<sequence>MRGAPRGRLTYMSRTPMALLSPADQERLRSLRRMKAVALGALILMAVVFVFAFWFEHRIPWLGYVRAAAEGGMVGALADWFAVTALFRHPLGVPIPHTAIIPNRKDEIGRTLGEFVETNFLSGPVVRDKLSRTALSRRLGEWAREPVHAERVAAEASTAASAVLRALSDDDVQSLIADLARRHLIAPDWAPSAGNWLERIVRADAHRGAVDLAADSIAAWLDANAQAFRGLVSRRLPAWVPRLAHRFVDETVHHEAVRFVQAVQADPRHPARLALDGYLARLAERLQHDPAMRERFEGAKAAVFDSPRVTGLAAEVWNTAKAGLLAALADSDSGLRRRAASAVADIGHRLATDPVLQGRVDGWVTDAAVFLVDRYRHDIASIITDTVERWDAAETTEKIELMVGRDLQYIRLNGTVVGALAGAAIFAVAHALIPAPIG</sequence>
<evidence type="ECO:0000313" key="2">
    <source>
        <dbReference type="EMBL" id="GAA3942303.1"/>
    </source>
</evidence>
<dbReference type="PANTHER" id="PTHR38442:SF1">
    <property type="entry name" value="INNER MEMBRANE PROTEIN"/>
    <property type="match status" value="1"/>
</dbReference>
<protein>
    <submittedName>
        <fullName evidence="2">DUF445 domain-containing protein</fullName>
    </submittedName>
</protein>
<keyword evidence="3" id="KW-1185">Reference proteome</keyword>
<comment type="caution">
    <text evidence="2">The sequence shown here is derived from an EMBL/GenBank/DDBJ whole genome shotgun (WGS) entry which is preliminary data.</text>
</comment>
<proteinExistence type="predicted"/>
<evidence type="ECO:0000313" key="3">
    <source>
        <dbReference type="Proteomes" id="UP001501591"/>
    </source>
</evidence>
<dbReference type="Proteomes" id="UP001501591">
    <property type="component" value="Unassembled WGS sequence"/>
</dbReference>
<evidence type="ECO:0000256" key="1">
    <source>
        <dbReference type="SAM" id="Phobius"/>
    </source>
</evidence>
<dbReference type="InterPro" id="IPR007383">
    <property type="entry name" value="DUF445"/>
</dbReference>
<name>A0ABP7NEX0_9MICO</name>